<keyword evidence="3" id="KW-1185">Reference proteome</keyword>
<dbReference type="GO" id="GO:0042790">
    <property type="term" value="P:nucleolar large rRNA transcription by RNA polymerase I"/>
    <property type="evidence" value="ECO:0007669"/>
    <property type="project" value="TreeGrafter"/>
</dbReference>
<proteinExistence type="predicted"/>
<accession>A0A167N291</accession>
<organism evidence="2 3">
    <name type="scientific">Calocera viscosa (strain TUFC12733)</name>
    <dbReference type="NCBI Taxonomy" id="1330018"/>
    <lineage>
        <taxon>Eukaryota</taxon>
        <taxon>Fungi</taxon>
        <taxon>Dikarya</taxon>
        <taxon>Basidiomycota</taxon>
        <taxon>Agaricomycotina</taxon>
        <taxon>Dacrymycetes</taxon>
        <taxon>Dacrymycetales</taxon>
        <taxon>Dacrymycetaceae</taxon>
        <taxon>Calocera</taxon>
    </lineage>
</organism>
<reference evidence="2 3" key="1">
    <citation type="journal article" date="2016" name="Mol. Biol. Evol.">
        <title>Comparative Genomics of Early-Diverging Mushroom-Forming Fungi Provides Insights into the Origins of Lignocellulose Decay Capabilities.</title>
        <authorList>
            <person name="Nagy L.G."/>
            <person name="Riley R."/>
            <person name="Tritt A."/>
            <person name="Adam C."/>
            <person name="Daum C."/>
            <person name="Floudas D."/>
            <person name="Sun H."/>
            <person name="Yadav J.S."/>
            <person name="Pangilinan J."/>
            <person name="Larsson K.H."/>
            <person name="Matsuura K."/>
            <person name="Barry K."/>
            <person name="Labutti K."/>
            <person name="Kuo R."/>
            <person name="Ohm R.A."/>
            <person name="Bhattacharya S.S."/>
            <person name="Shirouzu T."/>
            <person name="Yoshinaga Y."/>
            <person name="Martin F.M."/>
            <person name="Grigoriev I.V."/>
            <person name="Hibbett D.S."/>
        </authorList>
    </citation>
    <scope>NUCLEOTIDE SEQUENCE [LARGE SCALE GENOMIC DNA]</scope>
    <source>
        <strain evidence="2 3">TUFC12733</strain>
    </source>
</reference>
<feature type="region of interest" description="Disordered" evidence="1">
    <location>
        <begin position="188"/>
        <end position="207"/>
    </location>
</feature>
<dbReference type="EMBL" id="KV417280">
    <property type="protein sequence ID" value="KZO97271.1"/>
    <property type="molecule type" value="Genomic_DNA"/>
</dbReference>
<dbReference type="GO" id="GO:0017025">
    <property type="term" value="F:TBP-class protein binding"/>
    <property type="evidence" value="ECO:0007669"/>
    <property type="project" value="TreeGrafter"/>
</dbReference>
<evidence type="ECO:0008006" key="4">
    <source>
        <dbReference type="Google" id="ProtNLM"/>
    </source>
</evidence>
<dbReference type="PANTHER" id="PTHR28244:SF1">
    <property type="entry name" value="RNA POLYMERASE I-SPECIFIC TRANSCRIPTION INITIATION FACTOR RRN11"/>
    <property type="match status" value="1"/>
</dbReference>
<dbReference type="PANTHER" id="PTHR28244">
    <property type="entry name" value="RNA POLYMERASE I-SPECIFIC TRANSCRIPTION INITIATION FACTOR RRN11"/>
    <property type="match status" value="1"/>
</dbReference>
<dbReference type="STRING" id="1330018.A0A167N291"/>
<dbReference type="InterPro" id="IPR053029">
    <property type="entry name" value="RNA_pol_I-specific_init_factor"/>
</dbReference>
<name>A0A167N291_CALVF</name>
<evidence type="ECO:0000256" key="1">
    <source>
        <dbReference type="SAM" id="MobiDB-lite"/>
    </source>
</evidence>
<dbReference type="InterPro" id="IPR011990">
    <property type="entry name" value="TPR-like_helical_dom_sf"/>
</dbReference>
<evidence type="ECO:0000313" key="2">
    <source>
        <dbReference type="EMBL" id="KZO97271.1"/>
    </source>
</evidence>
<gene>
    <name evidence="2" type="ORF">CALVIDRAFT_526818</name>
</gene>
<dbReference type="Pfam" id="PF04090">
    <property type="entry name" value="Rrn11"/>
    <property type="match status" value="1"/>
</dbReference>
<dbReference type="GO" id="GO:0070860">
    <property type="term" value="C:RNA polymerase I core factor complex"/>
    <property type="evidence" value="ECO:0007669"/>
    <property type="project" value="TreeGrafter"/>
</dbReference>
<dbReference type="OrthoDB" id="2159786at2759"/>
<dbReference type="Gene3D" id="1.25.40.10">
    <property type="entry name" value="Tetratricopeptide repeat domain"/>
    <property type="match status" value="1"/>
</dbReference>
<evidence type="ECO:0000313" key="3">
    <source>
        <dbReference type="Proteomes" id="UP000076738"/>
    </source>
</evidence>
<protein>
    <recommendedName>
        <fullName evidence="4">ER membrane protein complex subunit 2</fullName>
    </recommendedName>
</protein>
<dbReference type="InterPro" id="IPR007224">
    <property type="entry name" value="TIF_Rrn11"/>
</dbReference>
<feature type="compositionally biased region" description="Acidic residues" evidence="1">
    <location>
        <begin position="194"/>
        <end position="207"/>
    </location>
</feature>
<dbReference type="GO" id="GO:0001181">
    <property type="term" value="F:RNA polymerase I general transcription initiation factor activity"/>
    <property type="evidence" value="ECO:0007669"/>
    <property type="project" value="InterPro"/>
</dbReference>
<dbReference type="Proteomes" id="UP000076738">
    <property type="component" value="Unassembled WGS sequence"/>
</dbReference>
<dbReference type="GO" id="GO:0001164">
    <property type="term" value="F:RNA polymerase I core promoter sequence-specific DNA binding"/>
    <property type="evidence" value="ECO:0007669"/>
    <property type="project" value="InterPro"/>
</dbReference>
<sequence length="207" mass="23524">MALFTPNLSAAPADHPRLIRSTRTAHISRTTDILHLSLQRGDLQRARRAWAVLVRCKEFDWKAGWRIGLAVLEEEERGRWLERAFLACPDEKESILRELVLTYIAHSRPRAALDQLELYLHSFPFQDNPTLHAHAGMLCLFLSQPSSPNDLPDHALLRQARQEFLATLALDPTNDAARAYKEMVQELATAATEESFEQEASDDESPE</sequence>
<dbReference type="AlphaFoldDB" id="A0A167N291"/>